<evidence type="ECO:0000256" key="3">
    <source>
        <dbReference type="ARBA" id="ARBA00014522"/>
    </source>
</evidence>
<sequence>MPGKQKERAPMPMSGAGLMRFFEDETHGIKIRPHYVVIASIMLMGTVILAHVLFG</sequence>
<evidence type="ECO:0000256" key="11">
    <source>
        <dbReference type="ARBA" id="ARBA00031868"/>
    </source>
</evidence>
<dbReference type="EMBL" id="RXGA01000004">
    <property type="protein sequence ID" value="RWX72725.1"/>
    <property type="molecule type" value="Genomic_DNA"/>
</dbReference>
<evidence type="ECO:0000256" key="6">
    <source>
        <dbReference type="ARBA" id="ARBA00022692"/>
    </source>
</evidence>
<evidence type="ECO:0000313" key="14">
    <source>
        <dbReference type="EMBL" id="RWX72725.1"/>
    </source>
</evidence>
<evidence type="ECO:0000256" key="5">
    <source>
        <dbReference type="ARBA" id="ARBA00022475"/>
    </source>
</evidence>
<dbReference type="InterPro" id="IPR016482">
    <property type="entry name" value="SecG/Sec61-beta/Sbh"/>
</dbReference>
<evidence type="ECO:0000256" key="8">
    <source>
        <dbReference type="ARBA" id="ARBA00022989"/>
    </source>
</evidence>
<evidence type="ECO:0000256" key="1">
    <source>
        <dbReference type="ARBA" id="ARBA00004162"/>
    </source>
</evidence>
<keyword evidence="8 12" id="KW-1133">Transmembrane helix</keyword>
<evidence type="ECO:0000256" key="13">
    <source>
        <dbReference type="SAM" id="Phobius"/>
    </source>
</evidence>
<comment type="caution">
    <text evidence="14">The sequence shown here is derived from an EMBL/GenBank/DDBJ whole genome shotgun (WGS) entry which is preliminary data.</text>
</comment>
<dbReference type="AlphaFoldDB" id="A0A444L566"/>
<dbReference type="Pfam" id="PF03911">
    <property type="entry name" value="Sec61_beta"/>
    <property type="match status" value="1"/>
</dbReference>
<keyword evidence="9 12" id="KW-0811">Translocation</keyword>
<dbReference type="InterPro" id="IPR023531">
    <property type="entry name" value="Preprot_translocase_SecG"/>
</dbReference>
<comment type="similarity">
    <text evidence="2 12">Belongs to the SEC61-beta family.</text>
</comment>
<dbReference type="GO" id="GO:0005886">
    <property type="term" value="C:plasma membrane"/>
    <property type="evidence" value="ECO:0007669"/>
    <property type="project" value="UniProtKB-SubCell"/>
</dbReference>
<proteinExistence type="inferred from homology"/>
<evidence type="ECO:0000256" key="9">
    <source>
        <dbReference type="ARBA" id="ARBA00023010"/>
    </source>
</evidence>
<keyword evidence="4 12" id="KW-0813">Transport</keyword>
<organism evidence="14 15">
    <name type="scientific">Methanosuratincola subterraneus</name>
    <dbReference type="NCBI Taxonomy" id="2593994"/>
    <lineage>
        <taxon>Archaea</taxon>
        <taxon>Thermoproteota</taxon>
        <taxon>Methanosuratincolia</taxon>
        <taxon>Candidatus Methanomethylicales</taxon>
        <taxon>Candidatus Methanomethylicaceae</taxon>
        <taxon>Candidatus Methanosuratincola (ex Vanwonterghem et al. 2016)</taxon>
    </lineage>
</organism>
<evidence type="ECO:0000256" key="10">
    <source>
        <dbReference type="ARBA" id="ARBA00023136"/>
    </source>
</evidence>
<dbReference type="NCBIfam" id="NF002318">
    <property type="entry name" value="PRK01253.1"/>
    <property type="match status" value="1"/>
</dbReference>
<keyword evidence="5 12" id="KW-1003">Cell membrane</keyword>
<protein>
    <recommendedName>
        <fullName evidence="3 12">Preprotein translocase subunit SecG</fullName>
    </recommendedName>
    <alternativeName>
        <fullName evidence="11 12">Protein transport protein Sec61 subunit beta homolog</fullName>
    </alternativeName>
</protein>
<evidence type="ECO:0000256" key="4">
    <source>
        <dbReference type="ARBA" id="ARBA00022448"/>
    </source>
</evidence>
<keyword evidence="7 12" id="KW-0653">Protein transport</keyword>
<dbReference type="GO" id="GO:0015031">
    <property type="term" value="P:protein transport"/>
    <property type="evidence" value="ECO:0007669"/>
    <property type="project" value="UniProtKB-UniRule"/>
</dbReference>
<evidence type="ECO:0000256" key="2">
    <source>
        <dbReference type="ARBA" id="ARBA00006103"/>
    </source>
</evidence>
<name>A0A444L566_METS7</name>
<reference evidence="14 15" key="1">
    <citation type="submission" date="2018-12" db="EMBL/GenBank/DDBJ databases">
        <title>The complete genome of the methanogenic archaea of the candidate phylum Verstraetearchaeota, obtained from the metagenome of underground thermal water.</title>
        <authorList>
            <person name="Kadnikov V.V."/>
            <person name="Mardanov A.V."/>
            <person name="Beletsky A.V."/>
            <person name="Karnachuk O.V."/>
            <person name="Ravin N.V."/>
        </authorList>
    </citation>
    <scope>NUCLEOTIDE SEQUENCE [LARGE SCALE GENOMIC DNA]</scope>
    <source>
        <strain evidence="14">Ch88</strain>
    </source>
</reference>
<keyword evidence="10 12" id="KW-0472">Membrane</keyword>
<gene>
    <name evidence="12" type="primary">secG</name>
    <name evidence="14" type="ORF">Metus_1584</name>
</gene>
<accession>A0A444L566</accession>
<dbReference type="Proteomes" id="UP000288215">
    <property type="component" value="Unassembled WGS sequence"/>
</dbReference>
<evidence type="ECO:0000313" key="15">
    <source>
        <dbReference type="Proteomes" id="UP000288215"/>
    </source>
</evidence>
<feature type="topological domain" description="Cytoplasmic" evidence="12">
    <location>
        <begin position="1"/>
        <end position="32"/>
    </location>
</feature>
<feature type="transmembrane region" description="Helical" evidence="13">
    <location>
        <begin position="35"/>
        <end position="54"/>
    </location>
</feature>
<comment type="subcellular location">
    <subcellularLocation>
        <location evidence="1 12">Cell membrane</location>
        <topology evidence="1 12">Single-pass membrane protein</topology>
    </subcellularLocation>
</comment>
<evidence type="ECO:0000256" key="12">
    <source>
        <dbReference type="HAMAP-Rule" id="MF_00751"/>
    </source>
</evidence>
<comment type="function">
    <text evidence="12">Involved in protein export. The function of the beta subunit is unknown, but it may be involved in stabilization of the trimeric complex.</text>
</comment>
<evidence type="ECO:0000256" key="7">
    <source>
        <dbReference type="ARBA" id="ARBA00022927"/>
    </source>
</evidence>
<comment type="subunit">
    <text evidence="12">Component of the protein translocase complex. Heterotrimer consisting of alpha (SecY), beta (SecG) and gamma (SecE) subunits. Can form oligomers of the heterotrimer.</text>
</comment>
<dbReference type="HAMAP" id="MF_00751">
    <property type="entry name" value="SecG"/>
    <property type="match status" value="1"/>
</dbReference>
<keyword evidence="6 12" id="KW-0812">Transmembrane</keyword>